<feature type="transmembrane region" description="Helical" evidence="5">
    <location>
        <begin position="323"/>
        <end position="342"/>
    </location>
</feature>
<keyword evidence="2 5" id="KW-0812">Transmembrane</keyword>
<proteinExistence type="predicted"/>
<protein>
    <submittedName>
        <fullName evidence="7">FUSC family protein</fullName>
    </submittedName>
</protein>
<feature type="transmembrane region" description="Helical" evidence="5">
    <location>
        <begin position="49"/>
        <end position="65"/>
    </location>
</feature>
<keyword evidence="3 5" id="KW-1133">Transmembrane helix</keyword>
<dbReference type="AlphaFoldDB" id="A0A5T0DMW9"/>
<evidence type="ECO:0000256" key="4">
    <source>
        <dbReference type="ARBA" id="ARBA00023136"/>
    </source>
</evidence>
<feature type="transmembrane region" description="Helical" evidence="5">
    <location>
        <begin position="291"/>
        <end position="311"/>
    </location>
</feature>
<organism evidence="7">
    <name type="scientific">Campylobacter coli</name>
    <dbReference type="NCBI Taxonomy" id="195"/>
    <lineage>
        <taxon>Bacteria</taxon>
        <taxon>Pseudomonadati</taxon>
        <taxon>Campylobacterota</taxon>
        <taxon>Epsilonproteobacteria</taxon>
        <taxon>Campylobacterales</taxon>
        <taxon>Campylobacteraceae</taxon>
        <taxon>Campylobacter</taxon>
    </lineage>
</organism>
<dbReference type="InterPro" id="IPR049453">
    <property type="entry name" value="Memb_transporter_dom"/>
</dbReference>
<feature type="transmembrane region" description="Helical" evidence="5">
    <location>
        <begin position="268"/>
        <end position="284"/>
    </location>
</feature>
<feature type="transmembrane region" description="Helical" evidence="5">
    <location>
        <begin position="192"/>
        <end position="213"/>
    </location>
</feature>
<evidence type="ECO:0000313" key="7">
    <source>
        <dbReference type="EMBL" id="EAJ7668823.1"/>
    </source>
</evidence>
<dbReference type="Pfam" id="PF13515">
    <property type="entry name" value="FUSC_2"/>
    <property type="match status" value="1"/>
</dbReference>
<reference evidence="7" key="1">
    <citation type="submission" date="2018-05" db="EMBL/GenBank/DDBJ databases">
        <authorList>
            <consortium name="PulseNet: The National Subtyping Network for Foodborne Disease Surveillance"/>
            <person name="Tarr C.L."/>
            <person name="Trees E."/>
            <person name="Katz L.S."/>
            <person name="Carleton-Romer H.A."/>
            <person name="Stroika S."/>
            <person name="Kucerova Z."/>
            <person name="Roache K.F."/>
            <person name="Sabol A.L."/>
            <person name="Besser J."/>
            <person name="Gerner-Smidt P."/>
        </authorList>
    </citation>
    <scope>NUCLEOTIDE SEQUENCE</scope>
    <source>
        <strain evidence="7">D6759</strain>
    </source>
</reference>
<comment type="caution">
    <text evidence="7">The sequence shown here is derived from an EMBL/GenBank/DDBJ whole genome shotgun (WGS) entry which is preliminary data.</text>
</comment>
<keyword evidence="4 5" id="KW-0472">Membrane</keyword>
<sequence>MNKIEILKQHFKEIAKLNSSEQVWQMPFFFALAVGFALSIAAYYDRMDLGLIAIIGIMAFVYTTNTPMYHRMAVTMCCSFGLCLSFLIGLCTHFFPAFSPLVVGLVAMASSILIRYYNIGAPGYFFFVFSCLLASFFPFPPKDYIFLVGLICIGGIIANITAFLYSVSVIYIFKNSPPKPVLKNGNLGFDVIFVDSIIIAFFVGFAVFLGTFLELDRSYWVAVSTTVILQGTNLNSVWIKQLQRILGTTVGILFAWWLLRIKFTPLEFIFLMMFLAFIIEFLVVRNYALAVIFLTPYVTYLAEAASFGNLSVDMLIHARLQDIIIGSLLGLLGGFVIHRAYLRKYFKYIAKYIFRVKLTSK</sequence>
<feature type="transmembrane region" description="Helical" evidence="5">
    <location>
        <begin position="23"/>
        <end position="43"/>
    </location>
</feature>
<name>A0A5T0DMW9_CAMCO</name>
<accession>A0A5T0DMW9</accession>
<dbReference type="GO" id="GO:0016020">
    <property type="term" value="C:membrane"/>
    <property type="evidence" value="ECO:0007669"/>
    <property type="project" value="UniProtKB-SubCell"/>
</dbReference>
<gene>
    <name evidence="7" type="ORF">A9428_04040</name>
</gene>
<evidence type="ECO:0000256" key="1">
    <source>
        <dbReference type="ARBA" id="ARBA00004141"/>
    </source>
</evidence>
<dbReference type="EMBL" id="AACANV010000003">
    <property type="protein sequence ID" value="EAJ7668823.1"/>
    <property type="molecule type" value="Genomic_DNA"/>
</dbReference>
<feature type="domain" description="Integral membrane bound transporter" evidence="6">
    <location>
        <begin position="206"/>
        <end position="332"/>
    </location>
</feature>
<comment type="subcellular location">
    <subcellularLocation>
        <location evidence="1">Membrane</location>
        <topology evidence="1">Multi-pass membrane protein</topology>
    </subcellularLocation>
</comment>
<feature type="transmembrane region" description="Helical" evidence="5">
    <location>
        <begin position="219"/>
        <end position="238"/>
    </location>
</feature>
<evidence type="ECO:0000259" key="6">
    <source>
        <dbReference type="Pfam" id="PF13515"/>
    </source>
</evidence>
<feature type="transmembrane region" description="Helical" evidence="5">
    <location>
        <begin position="121"/>
        <end position="139"/>
    </location>
</feature>
<evidence type="ECO:0000256" key="2">
    <source>
        <dbReference type="ARBA" id="ARBA00022692"/>
    </source>
</evidence>
<feature type="transmembrane region" description="Helical" evidence="5">
    <location>
        <begin position="145"/>
        <end position="172"/>
    </location>
</feature>
<evidence type="ECO:0000256" key="3">
    <source>
        <dbReference type="ARBA" id="ARBA00022989"/>
    </source>
</evidence>
<evidence type="ECO:0000256" key="5">
    <source>
        <dbReference type="SAM" id="Phobius"/>
    </source>
</evidence>